<evidence type="ECO:0000256" key="8">
    <source>
        <dbReference type="PROSITE-ProRule" id="PRU00282"/>
    </source>
</evidence>
<proteinExistence type="inferred from homology"/>
<evidence type="ECO:0000256" key="4">
    <source>
        <dbReference type="ARBA" id="ARBA00022692"/>
    </source>
</evidence>
<evidence type="ECO:0000256" key="5">
    <source>
        <dbReference type="ARBA" id="ARBA00022737"/>
    </source>
</evidence>
<dbReference type="SUPFAM" id="SSF103506">
    <property type="entry name" value="Mitochondrial carrier"/>
    <property type="match status" value="1"/>
</dbReference>
<feature type="region of interest" description="Disordered" evidence="9">
    <location>
        <begin position="247"/>
        <end position="266"/>
    </location>
</feature>
<evidence type="ECO:0000256" key="7">
    <source>
        <dbReference type="ARBA" id="ARBA00023136"/>
    </source>
</evidence>
<feature type="compositionally biased region" description="Low complexity" evidence="9">
    <location>
        <begin position="325"/>
        <end position="357"/>
    </location>
</feature>
<evidence type="ECO:0000256" key="6">
    <source>
        <dbReference type="ARBA" id="ARBA00022989"/>
    </source>
</evidence>
<name>A0A7S4AWB9_9STRA</name>
<evidence type="ECO:0000256" key="2">
    <source>
        <dbReference type="ARBA" id="ARBA00006375"/>
    </source>
</evidence>
<organism evidence="10">
    <name type="scientific">Pseudo-nitzschia australis</name>
    <dbReference type="NCBI Taxonomy" id="44445"/>
    <lineage>
        <taxon>Eukaryota</taxon>
        <taxon>Sar</taxon>
        <taxon>Stramenopiles</taxon>
        <taxon>Ochrophyta</taxon>
        <taxon>Bacillariophyta</taxon>
        <taxon>Bacillariophyceae</taxon>
        <taxon>Bacillariophycidae</taxon>
        <taxon>Bacillariales</taxon>
        <taxon>Bacillariaceae</taxon>
        <taxon>Pseudo-nitzschia</taxon>
    </lineage>
</organism>
<evidence type="ECO:0000313" key="10">
    <source>
        <dbReference type="EMBL" id="CAE0729114.1"/>
    </source>
</evidence>
<comment type="subcellular location">
    <subcellularLocation>
        <location evidence="1">Membrane</location>
        <topology evidence="1">Multi-pass membrane protein</topology>
    </subcellularLocation>
</comment>
<dbReference type="PANTHER" id="PTHR45667">
    <property type="entry name" value="S-ADENOSYLMETHIONINE MITOCHONDRIAL CARRIER PROTEIN"/>
    <property type="match status" value="1"/>
</dbReference>
<dbReference type="Pfam" id="PF00153">
    <property type="entry name" value="Mito_carr"/>
    <property type="match status" value="1"/>
</dbReference>
<feature type="repeat" description="Solcar" evidence="8">
    <location>
        <begin position="434"/>
        <end position="536"/>
    </location>
</feature>
<dbReference type="PROSITE" id="PS50920">
    <property type="entry name" value="SOLCAR"/>
    <property type="match status" value="1"/>
</dbReference>
<keyword evidence="6" id="KW-1133">Transmembrane helix</keyword>
<accession>A0A7S4AWB9</accession>
<comment type="similarity">
    <text evidence="2">Belongs to the mitochondrial carrier (TC 2.A.29) family.</text>
</comment>
<dbReference type="InterPro" id="IPR023395">
    <property type="entry name" value="MCP_dom_sf"/>
</dbReference>
<feature type="region of interest" description="Disordered" evidence="9">
    <location>
        <begin position="321"/>
        <end position="369"/>
    </location>
</feature>
<dbReference type="GO" id="GO:0016020">
    <property type="term" value="C:membrane"/>
    <property type="evidence" value="ECO:0007669"/>
    <property type="project" value="UniProtKB-SubCell"/>
</dbReference>
<evidence type="ECO:0000256" key="1">
    <source>
        <dbReference type="ARBA" id="ARBA00004141"/>
    </source>
</evidence>
<evidence type="ECO:0000256" key="9">
    <source>
        <dbReference type="SAM" id="MobiDB-lite"/>
    </source>
</evidence>
<gene>
    <name evidence="10" type="ORF">PAUS00366_LOCUS21898</name>
</gene>
<dbReference type="Gene3D" id="1.50.40.10">
    <property type="entry name" value="Mitochondrial carrier domain"/>
    <property type="match status" value="1"/>
</dbReference>
<dbReference type="AlphaFoldDB" id="A0A7S4AWB9"/>
<keyword evidence="4 8" id="KW-0812">Transmembrane</keyword>
<dbReference type="InterPro" id="IPR018108">
    <property type="entry name" value="MCP_transmembrane"/>
</dbReference>
<evidence type="ECO:0000256" key="3">
    <source>
        <dbReference type="ARBA" id="ARBA00022448"/>
    </source>
</evidence>
<sequence>MVDSCCSDSCRRRRRRRRETWQSRRRKINIGDEIPKTGNAVFLTHCWLVVVVAFTLVVRTTTFPLPFQSIRIHGPNTFGAMPSKNNKARVHFTRWQQESSCTTTSSSIGRDRIRRTSNTAAGRPFLLARFAESKDTIDGVRGDETETETETETEIAILSSSERDRVLSSFDLDKTVLVPVDDVLGLNTYSAGTRSTRTKKEANANATTVPFFASIEMNQKLTSITSLSSSTAAETYNRDDIDIDIDIGSTRHRPKQTTEKERKEDRLLTRRDAFRYGAVLTGTALITGLAHTQTAVKKLSRPKYPSLIPEPVLPIAKKNVEEGNQQQKQKQQQQQQRSPKAVATAPTTPSAPKPLSAKTSSQSSTVNAGRLETVNLTRVASETNINVTMNCEKMCVSVDSSNFTFNKVEKPKVPNWLPSFLAPKPQVLKKYSNTELLIAATAAGSICEIGRTSLLYPLSTIKIRLQADRNDIDNLVDLGPRPRPLPSFWEQLKTLGINIKRKADDGDLYAGISPTLLVSVPATGIYYGVRDVTKRMLYMTPLDSTWVALGGALVGDVVSLCFRTPSNALAIRLQAQNETTGDWLGDSFKRLPMVILTDLPYLLSKIVISKLFIQGSLSVSNYAEYAVLSALVAGFLTTPFDVAQTRILLDKRLILSENEEEDELENLLSEIGTGEGGLVEGEEASENPTTPDIAITRPDYSLLQTMVQITKEGEGGIQNLFSGWLERVVYLGIGRAWLEPIQLIEYIGIRDAILLEWF</sequence>
<protein>
    <submittedName>
        <fullName evidence="10">Uncharacterized protein</fullName>
    </submittedName>
</protein>
<keyword evidence="5" id="KW-0677">Repeat</keyword>
<keyword evidence="3" id="KW-0813">Transport</keyword>
<feature type="compositionally biased region" description="Basic and acidic residues" evidence="9">
    <location>
        <begin position="256"/>
        <end position="266"/>
    </location>
</feature>
<feature type="compositionally biased region" description="Polar residues" evidence="9">
    <location>
        <begin position="358"/>
        <end position="367"/>
    </location>
</feature>
<dbReference type="EMBL" id="HBIX01033399">
    <property type="protein sequence ID" value="CAE0729114.1"/>
    <property type="molecule type" value="Transcribed_RNA"/>
</dbReference>
<keyword evidence="7 8" id="KW-0472">Membrane</keyword>
<reference evidence="10" key="1">
    <citation type="submission" date="2021-01" db="EMBL/GenBank/DDBJ databases">
        <authorList>
            <person name="Corre E."/>
            <person name="Pelletier E."/>
            <person name="Niang G."/>
            <person name="Scheremetjew M."/>
            <person name="Finn R."/>
            <person name="Kale V."/>
            <person name="Holt S."/>
            <person name="Cochrane G."/>
            <person name="Meng A."/>
            <person name="Brown T."/>
            <person name="Cohen L."/>
        </authorList>
    </citation>
    <scope>NUCLEOTIDE SEQUENCE</scope>
    <source>
        <strain evidence="10">10249 10 AB</strain>
    </source>
</reference>